<dbReference type="AlphaFoldDB" id="A0A3N4J7E7"/>
<proteinExistence type="predicted"/>
<organism evidence="2 3">
    <name type="scientific">Choiromyces venosus 120613-1</name>
    <dbReference type="NCBI Taxonomy" id="1336337"/>
    <lineage>
        <taxon>Eukaryota</taxon>
        <taxon>Fungi</taxon>
        <taxon>Dikarya</taxon>
        <taxon>Ascomycota</taxon>
        <taxon>Pezizomycotina</taxon>
        <taxon>Pezizomycetes</taxon>
        <taxon>Pezizales</taxon>
        <taxon>Tuberaceae</taxon>
        <taxon>Choiromyces</taxon>
    </lineage>
</organism>
<dbReference type="OrthoDB" id="5502407at2759"/>
<sequence>MRFQQWAKGIQISLVQAELQQQSYKNVQKRIQEEAKHKSKSRSIIQKGGVITIEAARCRPQEKAEKEKAAAIKKPERSILIAVTKVKASLNRHGINTCKAERERKKQVKAIKVRVEIVPAEMLVAICDPERDPSPENLESLQVHPDILQALLLLESLSSSISYSEAADVQIYTTTGEAERRYTIDHTGGGNSFTVDDGEDLVGESDSDSSSISSDSIMRNANFVSFN</sequence>
<dbReference type="Proteomes" id="UP000276215">
    <property type="component" value="Unassembled WGS sequence"/>
</dbReference>
<gene>
    <name evidence="2" type="ORF">L873DRAFT_1793115</name>
</gene>
<accession>A0A3N4J7E7</accession>
<feature type="compositionally biased region" description="Acidic residues" evidence="1">
    <location>
        <begin position="196"/>
        <end position="207"/>
    </location>
</feature>
<feature type="region of interest" description="Disordered" evidence="1">
    <location>
        <begin position="183"/>
        <end position="213"/>
    </location>
</feature>
<protein>
    <submittedName>
        <fullName evidence="2">Uncharacterized protein</fullName>
    </submittedName>
</protein>
<evidence type="ECO:0000313" key="3">
    <source>
        <dbReference type="Proteomes" id="UP000276215"/>
    </source>
</evidence>
<reference evidence="2 3" key="1">
    <citation type="journal article" date="2018" name="Nat. Ecol. Evol.">
        <title>Pezizomycetes genomes reveal the molecular basis of ectomycorrhizal truffle lifestyle.</title>
        <authorList>
            <person name="Murat C."/>
            <person name="Payen T."/>
            <person name="Noel B."/>
            <person name="Kuo A."/>
            <person name="Morin E."/>
            <person name="Chen J."/>
            <person name="Kohler A."/>
            <person name="Krizsan K."/>
            <person name="Balestrini R."/>
            <person name="Da Silva C."/>
            <person name="Montanini B."/>
            <person name="Hainaut M."/>
            <person name="Levati E."/>
            <person name="Barry K.W."/>
            <person name="Belfiori B."/>
            <person name="Cichocki N."/>
            <person name="Clum A."/>
            <person name="Dockter R.B."/>
            <person name="Fauchery L."/>
            <person name="Guy J."/>
            <person name="Iotti M."/>
            <person name="Le Tacon F."/>
            <person name="Lindquist E.A."/>
            <person name="Lipzen A."/>
            <person name="Malagnac F."/>
            <person name="Mello A."/>
            <person name="Molinier V."/>
            <person name="Miyauchi S."/>
            <person name="Poulain J."/>
            <person name="Riccioni C."/>
            <person name="Rubini A."/>
            <person name="Sitrit Y."/>
            <person name="Splivallo R."/>
            <person name="Traeger S."/>
            <person name="Wang M."/>
            <person name="Zifcakova L."/>
            <person name="Wipf D."/>
            <person name="Zambonelli A."/>
            <person name="Paolocci F."/>
            <person name="Nowrousian M."/>
            <person name="Ottonello S."/>
            <person name="Baldrian P."/>
            <person name="Spatafora J.W."/>
            <person name="Henrissat B."/>
            <person name="Nagy L.G."/>
            <person name="Aury J.M."/>
            <person name="Wincker P."/>
            <person name="Grigoriev I.V."/>
            <person name="Bonfante P."/>
            <person name="Martin F.M."/>
        </authorList>
    </citation>
    <scope>NUCLEOTIDE SEQUENCE [LARGE SCALE GENOMIC DNA]</scope>
    <source>
        <strain evidence="2 3">120613-1</strain>
    </source>
</reference>
<dbReference type="EMBL" id="ML120441">
    <property type="protein sequence ID" value="RPA94209.1"/>
    <property type="molecule type" value="Genomic_DNA"/>
</dbReference>
<name>A0A3N4J7E7_9PEZI</name>
<evidence type="ECO:0000313" key="2">
    <source>
        <dbReference type="EMBL" id="RPA94209.1"/>
    </source>
</evidence>
<keyword evidence="3" id="KW-1185">Reference proteome</keyword>
<evidence type="ECO:0000256" key="1">
    <source>
        <dbReference type="SAM" id="MobiDB-lite"/>
    </source>
</evidence>